<dbReference type="PANTHER" id="PTHR11501:SF18">
    <property type="entry name" value="MICROTUBULE-ASSOCIATED PROTEIN"/>
    <property type="match status" value="1"/>
</dbReference>
<evidence type="ECO:0000256" key="7">
    <source>
        <dbReference type="SAM" id="MobiDB-lite"/>
    </source>
</evidence>
<feature type="compositionally biased region" description="Polar residues" evidence="7">
    <location>
        <begin position="1281"/>
        <end position="1302"/>
    </location>
</feature>
<keyword evidence="6" id="KW-0493">Microtubule</keyword>
<comment type="subcellular location">
    <subcellularLocation>
        <location evidence="1 6">Cytoplasm</location>
        <location evidence="1 6">Cytoskeleton</location>
    </subcellularLocation>
</comment>
<feature type="region of interest" description="Disordered" evidence="7">
    <location>
        <begin position="684"/>
        <end position="879"/>
    </location>
</feature>
<feature type="compositionally biased region" description="Basic and acidic residues" evidence="7">
    <location>
        <begin position="531"/>
        <end position="542"/>
    </location>
</feature>
<accession>A0A9W2YAA8</accession>
<feature type="region of interest" description="Disordered" evidence="7">
    <location>
        <begin position="968"/>
        <end position="1082"/>
    </location>
</feature>
<feature type="compositionally biased region" description="Basic and acidic residues" evidence="7">
    <location>
        <begin position="415"/>
        <end position="425"/>
    </location>
</feature>
<feature type="region of interest" description="Disordered" evidence="7">
    <location>
        <begin position="1466"/>
        <end position="1551"/>
    </location>
</feature>
<proteinExistence type="predicted"/>
<name>A0A9W2YAA8_BIOGL</name>
<feature type="compositionally biased region" description="Basic and acidic residues" evidence="7">
    <location>
        <begin position="1476"/>
        <end position="1489"/>
    </location>
</feature>
<keyword evidence="2 6" id="KW-0963">Cytoplasm</keyword>
<dbReference type="GO" id="GO:0000226">
    <property type="term" value="P:microtubule cytoskeleton organization"/>
    <property type="evidence" value="ECO:0007669"/>
    <property type="project" value="TreeGrafter"/>
</dbReference>
<feature type="compositionally biased region" description="Low complexity" evidence="7">
    <location>
        <begin position="1175"/>
        <end position="1198"/>
    </location>
</feature>
<evidence type="ECO:0000256" key="4">
    <source>
        <dbReference type="ARBA" id="ARBA00022737"/>
    </source>
</evidence>
<evidence type="ECO:0000313" key="8">
    <source>
        <dbReference type="Proteomes" id="UP001165740"/>
    </source>
</evidence>
<evidence type="ECO:0000256" key="6">
    <source>
        <dbReference type="RuleBase" id="RU000686"/>
    </source>
</evidence>
<protein>
    <recommendedName>
        <fullName evidence="6">Microtubule-associated protein</fullName>
    </recommendedName>
</protein>
<feature type="compositionally biased region" description="Acidic residues" evidence="7">
    <location>
        <begin position="840"/>
        <end position="852"/>
    </location>
</feature>
<feature type="compositionally biased region" description="Basic and acidic residues" evidence="7">
    <location>
        <begin position="150"/>
        <end position="162"/>
    </location>
</feature>
<dbReference type="OrthoDB" id="9378527at2759"/>
<feature type="compositionally biased region" description="Low complexity" evidence="7">
    <location>
        <begin position="1099"/>
        <end position="1125"/>
    </location>
</feature>
<dbReference type="InterPro" id="IPR001084">
    <property type="entry name" value="MAP_tubulin-bd_rpt"/>
</dbReference>
<dbReference type="GeneID" id="106070976"/>
<feature type="compositionally biased region" description="Basic and acidic residues" evidence="7">
    <location>
        <begin position="706"/>
        <end position="729"/>
    </location>
</feature>
<gene>
    <name evidence="9" type="primary">LOC106070976</name>
</gene>
<dbReference type="Pfam" id="PF00418">
    <property type="entry name" value="Tubulin-binding"/>
    <property type="match status" value="4"/>
</dbReference>
<feature type="compositionally biased region" description="Polar residues" evidence="7">
    <location>
        <begin position="171"/>
        <end position="219"/>
    </location>
</feature>
<dbReference type="GO" id="GO:0043005">
    <property type="term" value="C:neuron projection"/>
    <property type="evidence" value="ECO:0007669"/>
    <property type="project" value="TreeGrafter"/>
</dbReference>
<dbReference type="OMA" id="TTISKHM"/>
<feature type="compositionally biased region" description="Basic and acidic residues" evidence="7">
    <location>
        <begin position="108"/>
        <end position="127"/>
    </location>
</feature>
<dbReference type="Proteomes" id="UP001165740">
    <property type="component" value="Chromosome 11"/>
</dbReference>
<organism evidence="8 9">
    <name type="scientific">Biomphalaria glabrata</name>
    <name type="common">Bloodfluke planorb</name>
    <name type="synonym">Freshwater snail</name>
    <dbReference type="NCBI Taxonomy" id="6526"/>
    <lineage>
        <taxon>Eukaryota</taxon>
        <taxon>Metazoa</taxon>
        <taxon>Spiralia</taxon>
        <taxon>Lophotrochozoa</taxon>
        <taxon>Mollusca</taxon>
        <taxon>Gastropoda</taxon>
        <taxon>Heterobranchia</taxon>
        <taxon>Euthyneura</taxon>
        <taxon>Panpulmonata</taxon>
        <taxon>Hygrophila</taxon>
        <taxon>Lymnaeoidea</taxon>
        <taxon>Planorbidae</taxon>
        <taxon>Biomphalaria</taxon>
    </lineage>
</organism>
<evidence type="ECO:0000256" key="5">
    <source>
        <dbReference type="ARBA" id="ARBA00023212"/>
    </source>
</evidence>
<feature type="compositionally biased region" description="Basic and acidic residues" evidence="7">
    <location>
        <begin position="909"/>
        <end position="921"/>
    </location>
</feature>
<dbReference type="PROSITE" id="PS00229">
    <property type="entry name" value="TAU_MAP_1"/>
    <property type="match status" value="2"/>
</dbReference>
<dbReference type="PANTHER" id="PTHR11501">
    <property type="entry name" value="MICROTUBULE-ASSOCIATED PROTEIN"/>
    <property type="match status" value="1"/>
</dbReference>
<keyword evidence="4" id="KW-0677">Repeat</keyword>
<dbReference type="PROSITE" id="PS51491">
    <property type="entry name" value="TAU_MAP_2"/>
    <property type="match status" value="5"/>
</dbReference>
<reference evidence="9" key="1">
    <citation type="submission" date="2025-08" db="UniProtKB">
        <authorList>
            <consortium name="RefSeq"/>
        </authorList>
    </citation>
    <scope>IDENTIFICATION</scope>
</reference>
<feature type="compositionally biased region" description="Basic and acidic residues" evidence="7">
    <location>
        <begin position="1319"/>
        <end position="1329"/>
    </location>
</feature>
<feature type="compositionally biased region" description="Basic and acidic residues" evidence="7">
    <location>
        <begin position="983"/>
        <end position="999"/>
    </location>
</feature>
<feature type="region of interest" description="Disordered" evidence="7">
    <location>
        <begin position="1"/>
        <end position="432"/>
    </location>
</feature>
<feature type="region of interest" description="Disordered" evidence="7">
    <location>
        <begin position="488"/>
        <end position="608"/>
    </location>
</feature>
<dbReference type="GO" id="GO:0031175">
    <property type="term" value="P:neuron projection development"/>
    <property type="evidence" value="ECO:0007669"/>
    <property type="project" value="TreeGrafter"/>
</dbReference>
<feature type="compositionally biased region" description="Basic and acidic residues" evidence="7">
    <location>
        <begin position="1360"/>
        <end position="1370"/>
    </location>
</feature>
<feature type="compositionally biased region" description="Polar residues" evidence="7">
    <location>
        <begin position="853"/>
        <end position="868"/>
    </location>
</feature>
<evidence type="ECO:0000256" key="1">
    <source>
        <dbReference type="ARBA" id="ARBA00004245"/>
    </source>
</evidence>
<feature type="region of interest" description="Disordered" evidence="7">
    <location>
        <begin position="1099"/>
        <end position="1417"/>
    </location>
</feature>
<feature type="compositionally biased region" description="Basic and acidic residues" evidence="7">
    <location>
        <begin position="1510"/>
        <end position="1522"/>
    </location>
</feature>
<feature type="region of interest" description="Disordered" evidence="7">
    <location>
        <begin position="893"/>
        <end position="931"/>
    </location>
</feature>
<keyword evidence="8" id="KW-1185">Reference proteome</keyword>
<dbReference type="InterPro" id="IPR027324">
    <property type="entry name" value="MAP2/MAP4/Tau"/>
</dbReference>
<feature type="compositionally biased region" description="Low complexity" evidence="7">
    <location>
        <begin position="1228"/>
        <end position="1277"/>
    </location>
</feature>
<evidence type="ECO:0000256" key="2">
    <source>
        <dbReference type="ARBA" id="ARBA00022490"/>
    </source>
</evidence>
<evidence type="ECO:0000256" key="3">
    <source>
        <dbReference type="ARBA" id="ARBA00022553"/>
    </source>
</evidence>
<feature type="compositionally biased region" description="Acidic residues" evidence="7">
    <location>
        <begin position="688"/>
        <end position="701"/>
    </location>
</feature>
<evidence type="ECO:0000313" key="9">
    <source>
        <dbReference type="RefSeq" id="XP_055859673.1"/>
    </source>
</evidence>
<feature type="compositionally biased region" description="Polar residues" evidence="7">
    <location>
        <begin position="825"/>
        <end position="836"/>
    </location>
</feature>
<keyword evidence="5 6" id="KW-0206">Cytoskeleton</keyword>
<feature type="compositionally biased region" description="Acidic residues" evidence="7">
    <location>
        <begin position="595"/>
        <end position="607"/>
    </location>
</feature>
<feature type="compositionally biased region" description="Basic and acidic residues" evidence="7">
    <location>
        <begin position="488"/>
        <end position="508"/>
    </location>
</feature>
<dbReference type="GO" id="GO:0005874">
    <property type="term" value="C:microtubule"/>
    <property type="evidence" value="ECO:0007669"/>
    <property type="project" value="UniProtKB-KW"/>
</dbReference>
<sequence length="1551" mass="172199">MADFEEEGAANLAPQKELDDNRYLEEPSLLSGQFTDQRFDPFSSKTFSGMAQTDPGVQHDDQYVEEQGNTITGGYTYPGDDLPANFARQQQSHMYGDEASDEVQGSDEGVRGRNDHVSNPFTDEHGDMGMPSGGYGDERPIMGYNPFLNEQDRCRADGHETIEEPYEQGEDTYQQNEQGEDTYQQNEQGEDTYQQNEQGEDTYQQNEQGEDTYQQNAGQNEDHDESPVGHVSLEEAQYYRDQEQEDDNRYQEEKEYQGEHEDDQVNKQNYKEQENQHYEDKEYQHYEDKEDQHYEDKEYQHYEDKEYQHYEDKEDQHFEDKEDQHYEDKEDQHYEDKEALHYKDKEDQLYEDKEAQHYEDKEDQHYEDKEDQLYEDKEAQHYDDKKDQHYEDKEDQHYGDKEDQHYEENVDEVEQEARQVNKDEQEVIPGYRKLEEDADDADLEMDPVENIQEANFKDKPVAVSCNLYGDVGEPALQHSEIVDQDKDYLADDTPDDTRQFPESTREGGETFQGGEENETEERFPETSTRAKFGEETRAKFGEEPFYDEEEEQGLEVNEVDMDQREGEREYLETPTTNIETDAKRYSDVEDKGQEDSQDEQEDDELEQREDKFVQQELKPAKQTDQDLGIVNQAFSDDAECDYKIEKDFSSGKEVLVEENEINPQTAQNVEYIPTDVDNTLDKEIEPMVPEENESSEEDELTTGEYTSEKLSREDEVLIKDHIETMEKGFEPQYQDLDSFSSHQEYRSFADNVSEVTSPDTVPQPLPSPPEPKDMSPFDPNAPSDSPSPCHENLGQHGDTADENNTGDFLAGEVEGETKFGVDGTAITSTNTRNGTFIHSEDEEEEETEEESQQLDQGCVTNTGNTETETSVDDRSGEYAGHAMESNDNALMSMSMEGSFYDDGGELIGGEDRRAQENHYQDEDSYEQQSIQLSQQIQNCFSQPSQEALGQQDTYTNVSSAVNGDIDSILDAPVTAPGLQTPVTEHDSSVDVTESQKFHTNDYASHLAEDTEEPECPGESSIDAVGISSPPDESTHNQEDLEEALGSIQISEPAAQETAEEPSSSVDVVPPEPKSDDALASAAAPAAVAGVAAAAAAAAVSTTKTTSVKKYTSAKAGAKTTTTTTKAVKETKTTNGKPASAKKIEVSTTTVTKTTSKKPTDSRPASAATTEKKSPAKPAVSSPTKSAAPAAPKATGPVPSYAQPITPRKPREAKPSSPEEKKKTPTPRTPSASARTPKTQSLTTTASSTTTTTITKTTVRTTSAAASTTTTSRTAQLARPKSSPTKLTNGTSGSHTPVDNNKSPTKKTETKPGSGTVKVTTEKKEIKVTSKIDAGTKSTTPKSPTKSSTPKTPSASTPKTGEVKEGKEIKSKIGSLEKTNHTPGGGNVKITTKKPDFTNVTSKIGSKDKIDHKPGGGNIKIETKKLKIEAKSKIGSFENATHKPAGGDKKIEVKKMEWNAKSKVGSLENATHVPGGGDKKILSEKLEWKSGSRVGSLDNAKHEPGGGNVKIESRKLDFKEKASPKIGSLDSKKVSTSEESPVPATNGVPTEN</sequence>
<feature type="compositionally biased region" description="Basic and acidic residues" evidence="7">
    <location>
        <begin position="16"/>
        <end position="25"/>
    </location>
</feature>
<feature type="compositionally biased region" description="Basic and acidic residues" evidence="7">
    <location>
        <begin position="237"/>
        <end position="408"/>
    </location>
</feature>
<feature type="compositionally biased region" description="Low complexity" evidence="7">
    <location>
        <begin position="1330"/>
        <end position="1359"/>
    </location>
</feature>
<dbReference type="RefSeq" id="XP_055859673.1">
    <property type="nucleotide sequence ID" value="XM_056003698.1"/>
</dbReference>
<feature type="compositionally biased region" description="Basic and acidic residues" evidence="7">
    <location>
        <begin position="1208"/>
        <end position="1222"/>
    </location>
</feature>
<dbReference type="GO" id="GO:0008017">
    <property type="term" value="F:microtubule binding"/>
    <property type="evidence" value="ECO:0007669"/>
    <property type="project" value="InterPro"/>
</dbReference>
<feature type="compositionally biased region" description="Basic and acidic residues" evidence="7">
    <location>
        <begin position="580"/>
        <end position="594"/>
    </location>
</feature>
<keyword evidence="3" id="KW-0597">Phosphoprotein</keyword>
<feature type="compositionally biased region" description="Acidic residues" evidence="7">
    <location>
        <begin position="544"/>
        <end position="560"/>
    </location>
</feature>
<feature type="compositionally biased region" description="Basic and acidic residues" evidence="7">
    <location>
        <begin position="1404"/>
        <end position="1413"/>
    </location>
</feature>
<feature type="compositionally biased region" description="Basic and acidic residues" evidence="7">
    <location>
        <begin position="561"/>
        <end position="571"/>
    </location>
</feature>